<keyword evidence="10" id="KW-0406">Ion transport</keyword>
<feature type="transmembrane region" description="Helical" evidence="13">
    <location>
        <begin position="12"/>
        <end position="34"/>
    </location>
</feature>
<dbReference type="HOGENOM" id="CLU_012893_5_0_9"/>
<keyword evidence="5" id="KW-0813">Transport</keyword>
<feature type="transmembrane region" description="Helical" evidence="13">
    <location>
        <begin position="134"/>
        <end position="153"/>
    </location>
</feature>
<dbReference type="Pfam" id="PF01554">
    <property type="entry name" value="MatE"/>
    <property type="match status" value="2"/>
</dbReference>
<evidence type="ECO:0000256" key="2">
    <source>
        <dbReference type="ARBA" id="ARBA00004651"/>
    </source>
</evidence>
<feature type="transmembrane region" description="Helical" evidence="13">
    <location>
        <begin position="92"/>
        <end position="114"/>
    </location>
</feature>
<comment type="similarity">
    <text evidence="3">Belongs to the multi antimicrobial extrusion (MATE) (TC 2.A.66.1) family.</text>
</comment>
<keyword evidence="11 13" id="KW-0472">Membrane</keyword>
<dbReference type="eggNOG" id="COG0534">
    <property type="taxonomic scope" value="Bacteria"/>
</dbReference>
<keyword evidence="15" id="KW-1185">Reference proteome</keyword>
<dbReference type="GO" id="GO:0015297">
    <property type="term" value="F:antiporter activity"/>
    <property type="evidence" value="ECO:0007669"/>
    <property type="project" value="UniProtKB-KW"/>
</dbReference>
<feature type="transmembrane region" description="Helical" evidence="13">
    <location>
        <begin position="192"/>
        <end position="214"/>
    </location>
</feature>
<dbReference type="Proteomes" id="UP000019591">
    <property type="component" value="Plasmid EAL2_808p"/>
</dbReference>
<organism evidence="14 15">
    <name type="scientific">Peptoclostridium acidaminophilum DSM 3953</name>
    <dbReference type="NCBI Taxonomy" id="1286171"/>
    <lineage>
        <taxon>Bacteria</taxon>
        <taxon>Bacillati</taxon>
        <taxon>Bacillota</taxon>
        <taxon>Clostridia</taxon>
        <taxon>Peptostreptococcales</taxon>
        <taxon>Peptoclostridiaceae</taxon>
        <taxon>Peptoclostridium</taxon>
    </lineage>
</organism>
<dbReference type="InterPro" id="IPR050222">
    <property type="entry name" value="MATE_MdtK"/>
</dbReference>
<evidence type="ECO:0000256" key="4">
    <source>
        <dbReference type="ARBA" id="ARBA00020268"/>
    </source>
</evidence>
<comment type="function">
    <text evidence="1">Multidrug efflux pump.</text>
</comment>
<dbReference type="GO" id="GO:0006811">
    <property type="term" value="P:monoatomic ion transport"/>
    <property type="evidence" value="ECO:0007669"/>
    <property type="project" value="UniProtKB-KW"/>
</dbReference>
<accession>W8TP27</accession>
<keyword evidence="9 13" id="KW-1133">Transmembrane helix</keyword>
<protein>
    <recommendedName>
        <fullName evidence="4">Probable multidrug resistance protein NorM</fullName>
    </recommendedName>
    <alternativeName>
        <fullName evidence="12">Multidrug-efflux transporter</fullName>
    </alternativeName>
</protein>
<evidence type="ECO:0000256" key="1">
    <source>
        <dbReference type="ARBA" id="ARBA00003408"/>
    </source>
</evidence>
<evidence type="ECO:0000256" key="7">
    <source>
        <dbReference type="ARBA" id="ARBA00022475"/>
    </source>
</evidence>
<dbReference type="CDD" id="cd13138">
    <property type="entry name" value="MATE_yoeA_like"/>
    <property type="match status" value="1"/>
</dbReference>
<feature type="transmembrane region" description="Helical" evidence="13">
    <location>
        <begin position="317"/>
        <end position="335"/>
    </location>
</feature>
<keyword evidence="6" id="KW-0050">Antiport</keyword>
<comment type="subcellular location">
    <subcellularLocation>
        <location evidence="2">Cell membrane</location>
        <topology evidence="2">Multi-pass membrane protein</topology>
    </subcellularLocation>
</comment>
<dbReference type="PIRSF" id="PIRSF006603">
    <property type="entry name" value="DinF"/>
    <property type="match status" value="1"/>
</dbReference>
<evidence type="ECO:0000256" key="12">
    <source>
        <dbReference type="ARBA" id="ARBA00031636"/>
    </source>
</evidence>
<evidence type="ECO:0000256" key="9">
    <source>
        <dbReference type="ARBA" id="ARBA00022989"/>
    </source>
</evidence>
<name>W8TP27_PEPAC</name>
<dbReference type="InterPro" id="IPR048279">
    <property type="entry name" value="MdtK-like"/>
</dbReference>
<dbReference type="PATRIC" id="fig|1286171.3.peg.2585"/>
<dbReference type="GO" id="GO:0005886">
    <property type="term" value="C:plasma membrane"/>
    <property type="evidence" value="ECO:0007669"/>
    <property type="project" value="UniProtKB-SubCell"/>
</dbReference>
<gene>
    <name evidence="14" type="primary">ypnP</name>
    <name evidence="14" type="ORF">EAL2_808p04080</name>
</gene>
<evidence type="ECO:0000256" key="5">
    <source>
        <dbReference type="ARBA" id="ARBA00022448"/>
    </source>
</evidence>
<evidence type="ECO:0000313" key="14">
    <source>
        <dbReference type="EMBL" id="AHM57912.1"/>
    </source>
</evidence>
<feature type="transmembrane region" description="Helical" evidence="13">
    <location>
        <begin position="165"/>
        <end position="186"/>
    </location>
</feature>
<evidence type="ECO:0000313" key="15">
    <source>
        <dbReference type="Proteomes" id="UP000019591"/>
    </source>
</evidence>
<geneLocation type="plasmid" evidence="14 15">
    <name>EAL2_808p</name>
</geneLocation>
<dbReference type="GO" id="GO:0042910">
    <property type="term" value="F:xenobiotic transmembrane transporter activity"/>
    <property type="evidence" value="ECO:0007669"/>
    <property type="project" value="InterPro"/>
</dbReference>
<feature type="transmembrane region" description="Helical" evidence="13">
    <location>
        <begin position="54"/>
        <end position="80"/>
    </location>
</feature>
<dbReference type="NCBIfam" id="TIGR00797">
    <property type="entry name" value="matE"/>
    <property type="match status" value="1"/>
</dbReference>
<dbReference type="KEGG" id="eac:EAL2_808p04080"/>
<keyword evidence="14" id="KW-0614">Plasmid</keyword>
<evidence type="ECO:0000256" key="3">
    <source>
        <dbReference type="ARBA" id="ARBA00010199"/>
    </source>
</evidence>
<dbReference type="PANTHER" id="PTHR43298:SF2">
    <property type="entry name" value="FMN_FAD EXPORTER YEEO-RELATED"/>
    <property type="match status" value="1"/>
</dbReference>
<evidence type="ECO:0000256" key="11">
    <source>
        <dbReference type="ARBA" id="ARBA00023136"/>
    </source>
</evidence>
<feature type="transmembrane region" description="Helical" evidence="13">
    <location>
        <begin position="355"/>
        <end position="378"/>
    </location>
</feature>
<evidence type="ECO:0000256" key="13">
    <source>
        <dbReference type="SAM" id="Phobius"/>
    </source>
</evidence>
<sequence length="461" mass="50801">MMKDLTKGNETKAIVLFSIPMIAGNIFQQLYNIVDTVIVGRFIGPSALAAVGSSYTLMVFLTSIIIGLCMGSGVVFAFFFGAREMEKLKKSFFSSMIFILAVTVVINVLALVMLDNILVMTNIPKDIYADTREYLLIIFTGIIFVFVYNYFAAVLRSIGDSITPLTFLVVAALVNIGLDLIFIVGLKMGVEGVAWATVIAQAVSAVTIAFYSFAKMPEIRLTFQSFNWDGVIARHIANHAVLTSVQQSIMNLGILTVQGLVNSFGVTVMAGFAAAVKIDSFAYMPMQDFGNAFSTYTAQNMGAGEEERIHRGIRSTTILITLFCIAASLFVFFFSENLMQIFVRKSEADVIAVGTQYLHIVAAFYCLIGYLFMLYGLYRGLAKTWMSIVLTVISLGTRVFLAYFLATQTSIGLVGIWWAIPTGWLLADAFGFIYYLRNSKKLLAFDLGGNYADVEDSNIQY</sequence>
<dbReference type="InterPro" id="IPR002528">
    <property type="entry name" value="MATE_fam"/>
</dbReference>
<keyword evidence="7" id="KW-1003">Cell membrane</keyword>
<dbReference type="PANTHER" id="PTHR43298">
    <property type="entry name" value="MULTIDRUG RESISTANCE PROTEIN NORM-RELATED"/>
    <property type="match status" value="1"/>
</dbReference>
<reference evidence="14 15" key="1">
    <citation type="journal article" date="2014" name="Genome Announc.">
        <title>Complete Genome Sequence of Amino Acid-Utilizing Eubacterium acidaminophilum al-2 (DSM 3953).</title>
        <authorList>
            <person name="Poehlein A."/>
            <person name="Andreesen J.R."/>
            <person name="Daniel R."/>
        </authorList>
    </citation>
    <scope>NUCLEOTIDE SEQUENCE [LARGE SCALE GENOMIC DNA]</scope>
    <source>
        <strain evidence="14 15">DSM 3953</strain>
        <plasmid evidence="15">Plasmid EAL2_808p</plasmid>
    </source>
</reference>
<evidence type="ECO:0000256" key="8">
    <source>
        <dbReference type="ARBA" id="ARBA00022692"/>
    </source>
</evidence>
<feature type="transmembrane region" description="Helical" evidence="13">
    <location>
        <begin position="416"/>
        <end position="436"/>
    </location>
</feature>
<dbReference type="EMBL" id="CP007453">
    <property type="protein sequence ID" value="AHM57912.1"/>
    <property type="molecule type" value="Genomic_DNA"/>
</dbReference>
<feature type="transmembrane region" description="Helical" evidence="13">
    <location>
        <begin position="385"/>
        <end position="404"/>
    </location>
</feature>
<evidence type="ECO:0000256" key="10">
    <source>
        <dbReference type="ARBA" id="ARBA00023065"/>
    </source>
</evidence>
<dbReference type="AlphaFoldDB" id="W8TP27"/>
<evidence type="ECO:0000256" key="6">
    <source>
        <dbReference type="ARBA" id="ARBA00022449"/>
    </source>
</evidence>
<proteinExistence type="inferred from homology"/>
<keyword evidence="8 13" id="KW-0812">Transmembrane</keyword>